<feature type="transmembrane region" description="Helical" evidence="1">
    <location>
        <begin position="20"/>
        <end position="39"/>
    </location>
</feature>
<protein>
    <recommendedName>
        <fullName evidence="4">ABC-2 transporter permease</fullName>
    </recommendedName>
</protein>
<feature type="transmembrane region" description="Helical" evidence="1">
    <location>
        <begin position="104"/>
        <end position="126"/>
    </location>
</feature>
<dbReference type="RefSeq" id="WP_115771226.1">
    <property type="nucleotide sequence ID" value="NZ_PIOC01000001.1"/>
</dbReference>
<keyword evidence="1" id="KW-1133">Transmembrane helix</keyword>
<evidence type="ECO:0008006" key="4">
    <source>
        <dbReference type="Google" id="ProtNLM"/>
    </source>
</evidence>
<dbReference type="Proteomes" id="UP000257143">
    <property type="component" value="Unassembled WGS sequence"/>
</dbReference>
<keyword evidence="3" id="KW-1185">Reference proteome</keyword>
<feature type="transmembrane region" description="Helical" evidence="1">
    <location>
        <begin position="170"/>
        <end position="189"/>
    </location>
</feature>
<dbReference type="AlphaFoldDB" id="A0A3D8Q3F8"/>
<feature type="transmembrane region" description="Helical" evidence="1">
    <location>
        <begin position="138"/>
        <end position="158"/>
    </location>
</feature>
<name>A0A3D8Q3F8_9BACI</name>
<comment type="caution">
    <text evidence="2">The sequence shown here is derived from an EMBL/GenBank/DDBJ whole genome shotgun (WGS) entry which is preliminary data.</text>
</comment>
<feature type="transmembrane region" description="Helical" evidence="1">
    <location>
        <begin position="45"/>
        <end position="66"/>
    </location>
</feature>
<organism evidence="2 3">
    <name type="scientific">Oceanobacillus arenosus</name>
    <dbReference type="NCBI Taxonomy" id="1229153"/>
    <lineage>
        <taxon>Bacteria</taxon>
        <taxon>Bacillati</taxon>
        <taxon>Bacillota</taxon>
        <taxon>Bacilli</taxon>
        <taxon>Bacillales</taxon>
        <taxon>Bacillaceae</taxon>
        <taxon>Oceanobacillus</taxon>
    </lineage>
</organism>
<gene>
    <name evidence="2" type="ORF">CWR48_01285</name>
</gene>
<accession>A0A3D8Q3F8</accession>
<feature type="transmembrane region" description="Helical" evidence="1">
    <location>
        <begin position="209"/>
        <end position="227"/>
    </location>
</feature>
<evidence type="ECO:0000313" key="3">
    <source>
        <dbReference type="Proteomes" id="UP000257143"/>
    </source>
</evidence>
<sequence length="240" mass="27664">MQDWKQAYQLAITELRTSKIRYLGSVILYLLISFFVLIIDGKASTVGWTINDIFLIIIFCFAPYYMKPKEFQLQKINGDLWAASSVILLKQLPIKENVLIRSRLIAYSFYSLPPQIILLVALYVISPNYREMMTPTTYVTFSVIWVAIGISIGFSMAASDIGELMNSKTMSIAFVYIFGSIAVLYVIFYRLLDDGIAKWTISIAQEWPFLSIIISIISTILSIKYYLHYMKKKMKKLDYL</sequence>
<dbReference type="OrthoDB" id="2965073at2"/>
<evidence type="ECO:0000256" key="1">
    <source>
        <dbReference type="SAM" id="Phobius"/>
    </source>
</evidence>
<evidence type="ECO:0000313" key="2">
    <source>
        <dbReference type="EMBL" id="RDW22368.1"/>
    </source>
</evidence>
<keyword evidence="1" id="KW-0812">Transmembrane</keyword>
<dbReference type="EMBL" id="PIOC01000001">
    <property type="protein sequence ID" value="RDW22368.1"/>
    <property type="molecule type" value="Genomic_DNA"/>
</dbReference>
<keyword evidence="1" id="KW-0472">Membrane</keyword>
<proteinExistence type="predicted"/>
<reference evidence="3" key="1">
    <citation type="submission" date="2017-11" db="EMBL/GenBank/DDBJ databases">
        <authorList>
            <person name="Zhu W."/>
        </authorList>
    </citation>
    <scope>NUCLEOTIDE SEQUENCE [LARGE SCALE GENOMIC DNA]</scope>
    <source>
        <strain evidence="3">CAU 1183</strain>
    </source>
</reference>